<keyword evidence="1" id="KW-0472">Membrane</keyword>
<gene>
    <name evidence="3" type="ORF">UFOVP1075_64</name>
    <name evidence="4" type="ORF">UFOVP1312_56</name>
    <name evidence="5" type="ORF">UFOVP1426_2</name>
    <name evidence="6" type="ORF">UFOVP1522_21</name>
    <name evidence="2" type="ORF">UFOVP989_2</name>
</gene>
<dbReference type="EMBL" id="LR798372">
    <property type="protein sequence ID" value="CAB5227274.1"/>
    <property type="molecule type" value="Genomic_DNA"/>
</dbReference>
<evidence type="ECO:0000256" key="1">
    <source>
        <dbReference type="SAM" id="Phobius"/>
    </source>
</evidence>
<sequence>MNKHLFARLLTIFLFLISGLIVLSIFFYYYPRNIVEAPQSQTNKTEYRIGDPILVSGSTKVYVNADSDNTVYIRCGISSYVVQSFKLRMYKTEGDYPAFKLGIVPDGVNASPPNCQSVTESTYNVHTFLWFKKEYTHTFYTNEFKIIK</sequence>
<protein>
    <submittedName>
        <fullName evidence="6">Uncharacterized protein</fullName>
    </submittedName>
</protein>
<keyword evidence="1" id="KW-0812">Transmembrane</keyword>
<evidence type="ECO:0000313" key="3">
    <source>
        <dbReference type="EMBL" id="CAB4181749.1"/>
    </source>
</evidence>
<dbReference type="EMBL" id="LR797011">
    <property type="protein sequence ID" value="CAB4181749.1"/>
    <property type="molecule type" value="Genomic_DNA"/>
</dbReference>
<proteinExistence type="predicted"/>
<evidence type="ECO:0000313" key="5">
    <source>
        <dbReference type="EMBL" id="CAB4210329.1"/>
    </source>
</evidence>
<evidence type="ECO:0000313" key="6">
    <source>
        <dbReference type="EMBL" id="CAB5227274.1"/>
    </source>
</evidence>
<feature type="transmembrane region" description="Helical" evidence="1">
    <location>
        <begin position="12"/>
        <end position="30"/>
    </location>
</feature>
<accession>A0A6J7X947</accession>
<dbReference type="EMBL" id="LR796938">
    <property type="protein sequence ID" value="CAB4176031.1"/>
    <property type="molecule type" value="Genomic_DNA"/>
</dbReference>
<evidence type="ECO:0000313" key="2">
    <source>
        <dbReference type="EMBL" id="CAB4176031.1"/>
    </source>
</evidence>
<organism evidence="6">
    <name type="scientific">uncultured Caudovirales phage</name>
    <dbReference type="NCBI Taxonomy" id="2100421"/>
    <lineage>
        <taxon>Viruses</taxon>
        <taxon>Duplodnaviria</taxon>
        <taxon>Heunggongvirae</taxon>
        <taxon>Uroviricota</taxon>
        <taxon>Caudoviricetes</taxon>
        <taxon>Peduoviridae</taxon>
        <taxon>Maltschvirus</taxon>
        <taxon>Maltschvirus maltsch</taxon>
    </lineage>
</organism>
<dbReference type="EMBL" id="LR797370">
    <property type="protein sequence ID" value="CAB4210329.1"/>
    <property type="molecule type" value="Genomic_DNA"/>
</dbReference>
<evidence type="ECO:0000313" key="4">
    <source>
        <dbReference type="EMBL" id="CAB4198765.1"/>
    </source>
</evidence>
<name>A0A6J7X947_9CAUD</name>
<reference evidence="6" key="1">
    <citation type="submission" date="2020-05" db="EMBL/GenBank/DDBJ databases">
        <authorList>
            <person name="Chiriac C."/>
            <person name="Salcher M."/>
            <person name="Ghai R."/>
            <person name="Kavagutti S V."/>
        </authorList>
    </citation>
    <scope>NUCLEOTIDE SEQUENCE</scope>
</reference>
<dbReference type="EMBL" id="LR797263">
    <property type="protein sequence ID" value="CAB4198765.1"/>
    <property type="molecule type" value="Genomic_DNA"/>
</dbReference>
<keyword evidence="1" id="KW-1133">Transmembrane helix</keyword>